<organism evidence="14">
    <name type="scientific">freshwater metagenome</name>
    <dbReference type="NCBI Taxonomy" id="449393"/>
    <lineage>
        <taxon>unclassified sequences</taxon>
        <taxon>metagenomes</taxon>
        <taxon>ecological metagenomes</taxon>
    </lineage>
</organism>
<keyword evidence="8" id="KW-0460">Magnesium</keyword>
<dbReference type="Pfam" id="PF13090">
    <property type="entry name" value="PP_kinase_C"/>
    <property type="match status" value="1"/>
</dbReference>
<dbReference type="InterPro" id="IPR036832">
    <property type="entry name" value="PPK_N_dom_sf"/>
</dbReference>
<feature type="region of interest" description="Disordered" evidence="9">
    <location>
        <begin position="1"/>
        <end position="21"/>
    </location>
</feature>
<dbReference type="SUPFAM" id="SSF56024">
    <property type="entry name" value="Phospholipase D/nuclease"/>
    <property type="match status" value="2"/>
</dbReference>
<dbReference type="GO" id="GO:0005524">
    <property type="term" value="F:ATP binding"/>
    <property type="evidence" value="ECO:0007669"/>
    <property type="project" value="UniProtKB-KW"/>
</dbReference>
<feature type="domain" description="Polyphosphate kinase C-terminal" evidence="13">
    <location>
        <begin position="359"/>
        <end position="524"/>
    </location>
</feature>
<feature type="domain" description="Polyphosphate kinase N-terminal" evidence="11">
    <location>
        <begin position="37"/>
        <end position="142"/>
    </location>
</feature>
<proteinExistence type="inferred from homology"/>
<dbReference type="InterPro" id="IPR036830">
    <property type="entry name" value="PP_kinase_middle_dom_sf"/>
</dbReference>
<evidence type="ECO:0000256" key="4">
    <source>
        <dbReference type="ARBA" id="ARBA00022723"/>
    </source>
</evidence>
<dbReference type="PANTHER" id="PTHR30218">
    <property type="entry name" value="POLYPHOSPHATE KINASE"/>
    <property type="match status" value="1"/>
</dbReference>
<dbReference type="NCBIfam" id="NF003918">
    <property type="entry name" value="PRK05443.1-2"/>
    <property type="match status" value="1"/>
</dbReference>
<evidence type="ECO:0000256" key="3">
    <source>
        <dbReference type="ARBA" id="ARBA00022679"/>
    </source>
</evidence>
<dbReference type="NCBIfam" id="NF003917">
    <property type="entry name" value="PRK05443.1-1"/>
    <property type="match status" value="1"/>
</dbReference>
<keyword evidence="6" id="KW-0418">Kinase</keyword>
<dbReference type="EMBL" id="CAFBMX010000002">
    <property type="protein sequence ID" value="CAB4920067.1"/>
    <property type="molecule type" value="Genomic_DNA"/>
</dbReference>
<dbReference type="Gene3D" id="3.30.870.10">
    <property type="entry name" value="Endonuclease Chain A"/>
    <property type="match status" value="2"/>
</dbReference>
<dbReference type="NCBIfam" id="TIGR03705">
    <property type="entry name" value="poly_P_kin"/>
    <property type="match status" value="1"/>
</dbReference>
<evidence type="ECO:0000256" key="6">
    <source>
        <dbReference type="ARBA" id="ARBA00022777"/>
    </source>
</evidence>
<gene>
    <name evidence="14" type="ORF">UFOPK3674_00492</name>
</gene>
<dbReference type="InterPro" id="IPR024953">
    <property type="entry name" value="PP_kinase_middle"/>
</dbReference>
<evidence type="ECO:0000259" key="11">
    <source>
        <dbReference type="Pfam" id="PF13089"/>
    </source>
</evidence>
<keyword evidence="2" id="KW-0597">Phosphoprotein</keyword>
<dbReference type="FunFam" id="3.30.870.10:FF:000001">
    <property type="entry name" value="Polyphosphate kinase"/>
    <property type="match status" value="1"/>
</dbReference>
<evidence type="ECO:0000256" key="9">
    <source>
        <dbReference type="SAM" id="MobiDB-lite"/>
    </source>
</evidence>
<dbReference type="InterPro" id="IPR041108">
    <property type="entry name" value="PP_kinase_C_1"/>
</dbReference>
<dbReference type="HAMAP" id="MF_00347">
    <property type="entry name" value="Polyphosphate_kinase"/>
    <property type="match status" value="1"/>
</dbReference>
<dbReference type="NCBIfam" id="NF003921">
    <property type="entry name" value="PRK05443.2-2"/>
    <property type="match status" value="1"/>
</dbReference>
<dbReference type="CDD" id="cd09168">
    <property type="entry name" value="PLDc_PaPPK1_C2_like"/>
    <property type="match status" value="1"/>
</dbReference>
<dbReference type="EC" id="2.7.4.1" evidence="1"/>
<dbReference type="PIRSF" id="PIRSF015589">
    <property type="entry name" value="PP_kinase"/>
    <property type="match status" value="1"/>
</dbReference>
<feature type="domain" description="Polyphosphate kinase C-terminal" evidence="12">
    <location>
        <begin position="533"/>
        <end position="704"/>
    </location>
</feature>
<evidence type="ECO:0000256" key="5">
    <source>
        <dbReference type="ARBA" id="ARBA00022741"/>
    </source>
</evidence>
<dbReference type="SUPFAM" id="SSF140356">
    <property type="entry name" value="PPK N-terminal domain-like"/>
    <property type="match status" value="1"/>
</dbReference>
<keyword evidence="5" id="KW-0547">Nucleotide-binding</keyword>
<dbReference type="InterPro" id="IPR003414">
    <property type="entry name" value="PP_kinase"/>
</dbReference>
<evidence type="ECO:0000259" key="13">
    <source>
        <dbReference type="Pfam" id="PF17941"/>
    </source>
</evidence>
<dbReference type="PANTHER" id="PTHR30218:SF0">
    <property type="entry name" value="POLYPHOSPHATE KINASE"/>
    <property type="match status" value="1"/>
</dbReference>
<evidence type="ECO:0000259" key="10">
    <source>
        <dbReference type="Pfam" id="PF02503"/>
    </source>
</evidence>
<name>A0A6J7HG86_9ZZZZ</name>
<keyword evidence="7" id="KW-0067">ATP-binding</keyword>
<dbReference type="Pfam" id="PF02503">
    <property type="entry name" value="PP_kinase"/>
    <property type="match status" value="1"/>
</dbReference>
<evidence type="ECO:0000256" key="8">
    <source>
        <dbReference type="ARBA" id="ARBA00022842"/>
    </source>
</evidence>
<dbReference type="GO" id="GO:0046872">
    <property type="term" value="F:metal ion binding"/>
    <property type="evidence" value="ECO:0007669"/>
    <property type="project" value="UniProtKB-KW"/>
</dbReference>
<keyword evidence="3" id="KW-0808">Transferase</keyword>
<dbReference type="InterPro" id="IPR025198">
    <property type="entry name" value="PPK_N_dom"/>
</dbReference>
<dbReference type="SUPFAM" id="SSF143724">
    <property type="entry name" value="PHP14-like"/>
    <property type="match status" value="1"/>
</dbReference>
<dbReference type="Gene3D" id="3.30.1840.10">
    <property type="entry name" value="Polyphosphate kinase middle domain"/>
    <property type="match status" value="1"/>
</dbReference>
<reference evidence="14" key="1">
    <citation type="submission" date="2020-05" db="EMBL/GenBank/DDBJ databases">
        <authorList>
            <person name="Chiriac C."/>
            <person name="Salcher M."/>
            <person name="Ghai R."/>
            <person name="Kavagutti S V."/>
        </authorList>
    </citation>
    <scope>NUCLEOTIDE SEQUENCE</scope>
</reference>
<keyword evidence="4" id="KW-0479">Metal-binding</keyword>
<evidence type="ECO:0000256" key="1">
    <source>
        <dbReference type="ARBA" id="ARBA00012960"/>
    </source>
</evidence>
<evidence type="ECO:0000259" key="12">
    <source>
        <dbReference type="Pfam" id="PF13090"/>
    </source>
</evidence>
<dbReference type="CDD" id="cd09165">
    <property type="entry name" value="PLDc_PaPPK1_C1_like"/>
    <property type="match status" value="1"/>
</dbReference>
<dbReference type="GO" id="GO:0006799">
    <property type="term" value="P:polyphosphate biosynthetic process"/>
    <property type="evidence" value="ECO:0007669"/>
    <property type="project" value="InterPro"/>
</dbReference>
<evidence type="ECO:0000256" key="2">
    <source>
        <dbReference type="ARBA" id="ARBA00022553"/>
    </source>
</evidence>
<dbReference type="InterPro" id="IPR025200">
    <property type="entry name" value="PPK_C_dom2"/>
</dbReference>
<feature type="domain" description="Polyphosphate kinase middle" evidence="10">
    <location>
        <begin position="154"/>
        <end position="327"/>
    </location>
</feature>
<accession>A0A6J7HG86</accession>
<dbReference type="Pfam" id="PF17941">
    <property type="entry name" value="PP_kinase_C_1"/>
    <property type="match status" value="1"/>
</dbReference>
<evidence type="ECO:0000313" key="14">
    <source>
        <dbReference type="EMBL" id="CAB4920067.1"/>
    </source>
</evidence>
<dbReference type="Gene3D" id="1.20.58.310">
    <property type="entry name" value="Polyphosphate kinase N-terminal domain"/>
    <property type="match status" value="1"/>
</dbReference>
<sequence>MNEPPMTDLDERFTPTADDPFPAPRESLDLADAELAFNREVSWVDFNDRVLQLAEDAAHPPLERLKFAAIFTSNLDEFFMIRVAGLHDQVEAGIIEKRRGGLNPDETIDLLRACIQPQIERQAHLVGGELRTVLAERGIRLVRLDDVPAEHLPQLRERFRRQVLPVLTPLAVGLGRPFPYISNLALSLAVLVRDPQTDVTVFARVKVPKEMLPRFVPVVDGETTFVLLEDLIAENLGDLFPGMEIIDHGLFRVTRDADFDVSDEADDLLEAVQAELRRRPFGEVVRLEIQDDLSPQIRAELVSALRVEDRQVYRVPGLLDLNDLWQIVRLPGHADLRDEPFHPVTAPQLAAPSAEGESDIFAAIRAGDILVHHPYESFGTSVERFIAQAVEDPDVLAVKQTVYRTSDDSPLVPALIRATEQGKQAVCLVELKARFDEQANITWARKLEEAGVHVVYGLPSMKTHAKCLLVVRREGDGVRRYVHIGTGNYHSTTARLYTDFGLFTCDERLGADVADMFNFLTGYGRPEGYREVLVAPTFMLDGLIERIERTIAAREAGKHAHIKLKMNALVHPRVIEALYRASAAGVPVDLNVRGICCLVPGIPGLSENIRVCSIVGRFLEHSRIYEFEYGDDVDVLIGSADLMPRNLDNRVELITPVSDPACRERLVDTLHRCLADNTSSWDLQRDGTWLRNEPAPGEEPRNVQHELIALARLEAEAQAQPSAS</sequence>
<protein>
    <recommendedName>
        <fullName evidence="1">ATP-polyphosphate phosphotransferase</fullName>
        <ecNumber evidence="1">2.7.4.1</ecNumber>
    </recommendedName>
</protein>
<dbReference type="Pfam" id="PF13089">
    <property type="entry name" value="PP_kinase_N"/>
    <property type="match status" value="1"/>
</dbReference>
<evidence type="ECO:0000256" key="7">
    <source>
        <dbReference type="ARBA" id="ARBA00022840"/>
    </source>
</evidence>
<dbReference type="GO" id="GO:0009358">
    <property type="term" value="C:polyphosphate kinase complex"/>
    <property type="evidence" value="ECO:0007669"/>
    <property type="project" value="InterPro"/>
</dbReference>
<dbReference type="AlphaFoldDB" id="A0A6J7HG86"/>
<dbReference type="GO" id="GO:0008976">
    <property type="term" value="F:polyphosphate kinase activity"/>
    <property type="evidence" value="ECO:0007669"/>
    <property type="project" value="UniProtKB-EC"/>
</dbReference>